<organism evidence="3 4">
    <name type="scientific">Johnsonella ignava ATCC 51276</name>
    <dbReference type="NCBI Taxonomy" id="679200"/>
    <lineage>
        <taxon>Bacteria</taxon>
        <taxon>Bacillati</taxon>
        <taxon>Bacillota</taxon>
        <taxon>Clostridia</taxon>
        <taxon>Lachnospirales</taxon>
        <taxon>Lachnospiraceae</taxon>
        <taxon>Johnsonella</taxon>
    </lineage>
</organism>
<keyword evidence="2" id="KW-0472">Membrane</keyword>
<feature type="region of interest" description="Disordered" evidence="1">
    <location>
        <begin position="120"/>
        <end position="213"/>
    </location>
</feature>
<dbReference type="AlphaFoldDB" id="G5GG67"/>
<feature type="transmembrane region" description="Helical" evidence="2">
    <location>
        <begin position="249"/>
        <end position="271"/>
    </location>
</feature>
<feature type="compositionally biased region" description="Polar residues" evidence="1">
    <location>
        <begin position="120"/>
        <end position="140"/>
    </location>
</feature>
<keyword evidence="4" id="KW-1185">Reference proteome</keyword>
<feature type="transmembrane region" description="Helical" evidence="2">
    <location>
        <begin position="345"/>
        <end position="368"/>
    </location>
</feature>
<evidence type="ECO:0008006" key="5">
    <source>
        <dbReference type="Google" id="ProtNLM"/>
    </source>
</evidence>
<proteinExistence type="predicted"/>
<feature type="compositionally biased region" description="Low complexity" evidence="1">
    <location>
        <begin position="182"/>
        <end position="198"/>
    </location>
</feature>
<dbReference type="RefSeq" id="WP_005539687.1">
    <property type="nucleotide sequence ID" value="NZ_JH378830.1"/>
</dbReference>
<dbReference type="STRING" id="679200.HMPREF9333_00556"/>
<evidence type="ECO:0000256" key="2">
    <source>
        <dbReference type="SAM" id="Phobius"/>
    </source>
</evidence>
<dbReference type="PATRIC" id="fig|679200.3.peg.587"/>
<accession>G5GG67</accession>
<feature type="transmembrane region" description="Helical" evidence="2">
    <location>
        <begin position="380"/>
        <end position="401"/>
    </location>
</feature>
<protein>
    <recommendedName>
        <fullName evidence="5">Yip1 domain-containing protein</fullName>
    </recommendedName>
</protein>
<keyword evidence="2" id="KW-0812">Transmembrane</keyword>
<evidence type="ECO:0000256" key="1">
    <source>
        <dbReference type="SAM" id="MobiDB-lite"/>
    </source>
</evidence>
<name>G5GG67_9FIRM</name>
<reference evidence="3 4" key="1">
    <citation type="submission" date="2011-08" db="EMBL/GenBank/DDBJ databases">
        <title>The Genome Sequence of Johnsonella ignava ATCC 51276.</title>
        <authorList>
            <consortium name="The Broad Institute Genome Sequencing Platform"/>
            <person name="Earl A."/>
            <person name="Ward D."/>
            <person name="Feldgarden M."/>
            <person name="Gevers D."/>
            <person name="Izard J."/>
            <person name="Blanton J.M."/>
            <person name="Baranova O.V."/>
            <person name="Dewhirst F.E."/>
            <person name="Young S.K."/>
            <person name="Zeng Q."/>
            <person name="Gargeya S."/>
            <person name="Fitzgerald M."/>
            <person name="Haas B."/>
            <person name="Abouelleil A."/>
            <person name="Alvarado L."/>
            <person name="Arachchi H.M."/>
            <person name="Berlin A."/>
            <person name="Brown A."/>
            <person name="Chapman S.B."/>
            <person name="Chen Z."/>
            <person name="Dunbar C."/>
            <person name="Freedman E."/>
            <person name="Gearin G."/>
            <person name="Gellesch M."/>
            <person name="Goldberg J."/>
            <person name="Griggs A."/>
            <person name="Gujja S."/>
            <person name="Heiman D."/>
            <person name="Howarth C."/>
            <person name="Larson L."/>
            <person name="Lui A."/>
            <person name="MacDonald P.J.P."/>
            <person name="Montmayeur A."/>
            <person name="Murphy C."/>
            <person name="Neiman D."/>
            <person name="Pearson M."/>
            <person name="Priest M."/>
            <person name="Roberts A."/>
            <person name="Saif S."/>
            <person name="Shea T."/>
            <person name="Shenoy N."/>
            <person name="Sisk P."/>
            <person name="Stolte C."/>
            <person name="Sykes S."/>
            <person name="Wortman J."/>
            <person name="Nusbaum C."/>
            <person name="Birren B."/>
        </authorList>
    </citation>
    <scope>NUCLEOTIDE SEQUENCE [LARGE SCALE GENOMIC DNA]</scope>
    <source>
        <strain evidence="3 4">ATCC 51276</strain>
    </source>
</reference>
<gene>
    <name evidence="3" type="ORF">HMPREF9333_00556</name>
</gene>
<keyword evidence="2" id="KW-1133">Transmembrane helix</keyword>
<dbReference type="EMBL" id="ACZL01000011">
    <property type="protein sequence ID" value="EHI56277.1"/>
    <property type="molecule type" value="Genomic_DNA"/>
</dbReference>
<dbReference type="Proteomes" id="UP000003011">
    <property type="component" value="Unassembled WGS sequence"/>
</dbReference>
<dbReference type="OrthoDB" id="2005664at2"/>
<feature type="transmembrane region" description="Helical" evidence="2">
    <location>
        <begin position="314"/>
        <end position="339"/>
    </location>
</feature>
<feature type="compositionally biased region" description="Polar residues" evidence="1">
    <location>
        <begin position="153"/>
        <end position="181"/>
    </location>
</feature>
<dbReference type="HOGENOM" id="CLU_656860_0_0_9"/>
<feature type="compositionally biased region" description="Polar residues" evidence="1">
    <location>
        <begin position="199"/>
        <end position="213"/>
    </location>
</feature>
<feature type="transmembrane region" description="Helical" evidence="2">
    <location>
        <begin position="283"/>
        <end position="302"/>
    </location>
</feature>
<evidence type="ECO:0000313" key="3">
    <source>
        <dbReference type="EMBL" id="EHI56277.1"/>
    </source>
</evidence>
<evidence type="ECO:0000313" key="4">
    <source>
        <dbReference type="Proteomes" id="UP000003011"/>
    </source>
</evidence>
<comment type="caution">
    <text evidence="3">The sequence shown here is derived from an EMBL/GenBank/DDBJ whole genome shotgun (WGS) entry which is preliminary data.</text>
</comment>
<sequence>MAFCRFCGKKLEDGELCGCADSVAQMKGDTNTNEVQGAAQTVSSGATDTVINPALSPGLVEADKTDSAVSQSNTLNQSVSLQKENVQEEAGKQSIPGQAASEQNVQNIPGQTVPLQGGQYASVQAAPEQSAQNIPGQTVPLQGGQYVPGQAAPEQNAQNIPGQTAPLQGGQSMSGQVVPTSYTQGGTQQQNNTGYQTQFNNIPPQSGMNSNSDQFEQFKQSSANYIKKAFDIFKKPVTEGKKFAKSIDYIFIAVIFCVQAFISSLVALVFSAKLDGFFAKPPIAFLLTFFISLILSGGYIISVEAIQIYINKKINLAEAVAMAVVRSIYIIPLLLISLIVSLLNIYLAVFLIVCSIFASVTILGGYAIYEYTVEENKRFVAVLIGTLAFIIIFSLVMRISFDTYFDYVKKVNSLINFF</sequence>